<dbReference type="EMBL" id="BMMH01000004">
    <property type="protein sequence ID" value="GGL10761.1"/>
    <property type="molecule type" value="Genomic_DNA"/>
</dbReference>
<dbReference type="InterPro" id="IPR050707">
    <property type="entry name" value="HTH_MetabolicPath_Reg"/>
</dbReference>
<sequence>MAESGPHVLTSSRKTLRVLEVMAQCAAPVGVSELAQLLGSSRGTVHKQLSTLVASGWVEQNALGHYHLSLLPVRIGQAALRQSGLGEKVQRVLEQVAAATGECATIAALDNDAGLIVQRAESDRVVSADIRVGSRLPLRDGASNLVLLAFATTADQRESLRASGVAVAAEEQIAAVHSAGFAHTVDAFVDHASAVSIPLYDEFGLRTTALTLVGPHHRVDRDTALVALRGARDAIRTLGSPRPGDA</sequence>
<dbReference type="Gene3D" id="1.10.10.10">
    <property type="entry name" value="Winged helix-like DNA-binding domain superfamily/Winged helix DNA-binding domain"/>
    <property type="match status" value="1"/>
</dbReference>
<dbReference type="InterPro" id="IPR036390">
    <property type="entry name" value="WH_DNA-bd_sf"/>
</dbReference>
<dbReference type="InterPro" id="IPR005471">
    <property type="entry name" value="Tscrpt_reg_IclR_N"/>
</dbReference>
<proteinExistence type="predicted"/>
<evidence type="ECO:0000256" key="2">
    <source>
        <dbReference type="ARBA" id="ARBA00023125"/>
    </source>
</evidence>
<dbReference type="PANTHER" id="PTHR30136">
    <property type="entry name" value="HELIX-TURN-HELIX TRANSCRIPTIONAL REGULATOR, ICLR FAMILY"/>
    <property type="match status" value="1"/>
</dbReference>
<evidence type="ECO:0000256" key="3">
    <source>
        <dbReference type="ARBA" id="ARBA00023163"/>
    </source>
</evidence>
<keyword evidence="1" id="KW-0805">Transcription regulation</keyword>
<dbReference type="InterPro" id="IPR029016">
    <property type="entry name" value="GAF-like_dom_sf"/>
</dbReference>
<dbReference type="Pfam" id="PF09339">
    <property type="entry name" value="HTH_IclR"/>
    <property type="match status" value="1"/>
</dbReference>
<accession>A0A917RJE0</accession>
<dbReference type="Pfam" id="PF01614">
    <property type="entry name" value="IclR_C"/>
    <property type="match status" value="1"/>
</dbReference>
<dbReference type="Gene3D" id="3.30.450.40">
    <property type="match status" value="1"/>
</dbReference>
<dbReference type="SUPFAM" id="SSF46785">
    <property type="entry name" value="Winged helix' DNA-binding domain"/>
    <property type="match status" value="1"/>
</dbReference>
<dbReference type="GO" id="GO:0045892">
    <property type="term" value="P:negative regulation of DNA-templated transcription"/>
    <property type="evidence" value="ECO:0007669"/>
    <property type="project" value="TreeGrafter"/>
</dbReference>
<evidence type="ECO:0000259" key="4">
    <source>
        <dbReference type="PROSITE" id="PS51077"/>
    </source>
</evidence>
<reference evidence="6" key="1">
    <citation type="journal article" date="2014" name="Int. J. Syst. Evol. Microbiol.">
        <title>Complete genome sequence of Corynebacterium casei LMG S-19264T (=DSM 44701T), isolated from a smear-ripened cheese.</title>
        <authorList>
            <consortium name="US DOE Joint Genome Institute (JGI-PGF)"/>
            <person name="Walter F."/>
            <person name="Albersmeier A."/>
            <person name="Kalinowski J."/>
            <person name="Ruckert C."/>
        </authorList>
    </citation>
    <scope>NUCLEOTIDE SEQUENCE</scope>
    <source>
        <strain evidence="6">CGMCC 4.3508</strain>
    </source>
</reference>
<dbReference type="RefSeq" id="WP_058853927.1">
    <property type="nucleotide sequence ID" value="NZ_BMMH01000004.1"/>
</dbReference>
<dbReference type="GO" id="GO:0003677">
    <property type="term" value="F:DNA binding"/>
    <property type="evidence" value="ECO:0007669"/>
    <property type="project" value="UniProtKB-KW"/>
</dbReference>
<protein>
    <submittedName>
        <fullName evidence="6">IclR family transcriptional regulator</fullName>
    </submittedName>
</protein>
<evidence type="ECO:0000259" key="5">
    <source>
        <dbReference type="PROSITE" id="PS51078"/>
    </source>
</evidence>
<dbReference type="PROSITE" id="PS51077">
    <property type="entry name" value="HTH_ICLR"/>
    <property type="match status" value="1"/>
</dbReference>
<evidence type="ECO:0000313" key="6">
    <source>
        <dbReference type="EMBL" id="GGL10761.1"/>
    </source>
</evidence>
<keyword evidence="3" id="KW-0804">Transcription</keyword>
<dbReference type="Proteomes" id="UP000638263">
    <property type="component" value="Unassembled WGS sequence"/>
</dbReference>
<dbReference type="AlphaFoldDB" id="A0A917RJE0"/>
<dbReference type="PANTHER" id="PTHR30136:SF8">
    <property type="entry name" value="TRANSCRIPTIONAL REGULATORY PROTEIN"/>
    <property type="match status" value="1"/>
</dbReference>
<feature type="domain" description="HTH iclR-type" evidence="4">
    <location>
        <begin position="9"/>
        <end position="70"/>
    </location>
</feature>
<feature type="domain" description="IclR-ED" evidence="5">
    <location>
        <begin position="71"/>
        <end position="240"/>
    </location>
</feature>
<dbReference type="InterPro" id="IPR036388">
    <property type="entry name" value="WH-like_DNA-bd_sf"/>
</dbReference>
<evidence type="ECO:0000256" key="1">
    <source>
        <dbReference type="ARBA" id="ARBA00023015"/>
    </source>
</evidence>
<dbReference type="InterPro" id="IPR014757">
    <property type="entry name" value="Tscrpt_reg_IclR_C"/>
</dbReference>
<name>A0A917RJE0_9NOCA</name>
<dbReference type="GO" id="GO:0003700">
    <property type="term" value="F:DNA-binding transcription factor activity"/>
    <property type="evidence" value="ECO:0007669"/>
    <property type="project" value="TreeGrafter"/>
</dbReference>
<evidence type="ECO:0000313" key="7">
    <source>
        <dbReference type="Proteomes" id="UP000638263"/>
    </source>
</evidence>
<comment type="caution">
    <text evidence="6">The sequence shown here is derived from an EMBL/GenBank/DDBJ whole genome shotgun (WGS) entry which is preliminary data.</text>
</comment>
<gene>
    <name evidence="6" type="ORF">GCM10011588_26600</name>
</gene>
<reference evidence="6" key="2">
    <citation type="submission" date="2020-09" db="EMBL/GenBank/DDBJ databases">
        <authorList>
            <person name="Sun Q."/>
            <person name="Zhou Y."/>
        </authorList>
    </citation>
    <scope>NUCLEOTIDE SEQUENCE</scope>
    <source>
        <strain evidence="6">CGMCC 4.3508</strain>
    </source>
</reference>
<dbReference type="SMART" id="SM00346">
    <property type="entry name" value="HTH_ICLR"/>
    <property type="match status" value="1"/>
</dbReference>
<organism evidence="6 7">
    <name type="scientific">Nocardia jinanensis</name>
    <dbReference type="NCBI Taxonomy" id="382504"/>
    <lineage>
        <taxon>Bacteria</taxon>
        <taxon>Bacillati</taxon>
        <taxon>Actinomycetota</taxon>
        <taxon>Actinomycetes</taxon>
        <taxon>Mycobacteriales</taxon>
        <taxon>Nocardiaceae</taxon>
        <taxon>Nocardia</taxon>
    </lineage>
</organism>
<dbReference type="PROSITE" id="PS51078">
    <property type="entry name" value="ICLR_ED"/>
    <property type="match status" value="1"/>
</dbReference>
<dbReference type="SUPFAM" id="SSF55781">
    <property type="entry name" value="GAF domain-like"/>
    <property type="match status" value="1"/>
</dbReference>
<keyword evidence="2" id="KW-0238">DNA-binding</keyword>
<keyword evidence="7" id="KW-1185">Reference proteome</keyword>